<dbReference type="NCBIfam" id="TIGR03505">
    <property type="entry name" value="FimV_core"/>
    <property type="match status" value="1"/>
</dbReference>
<keyword evidence="2" id="KW-1185">Reference proteome</keyword>
<dbReference type="InterPro" id="IPR020012">
    <property type="entry name" value="LysM_FimV"/>
</dbReference>
<evidence type="ECO:0000313" key="2">
    <source>
        <dbReference type="Proteomes" id="UP001595621"/>
    </source>
</evidence>
<proteinExistence type="predicted"/>
<protein>
    <submittedName>
        <fullName evidence="1">FimV/HubP family polar landmark protein</fullName>
    </submittedName>
</protein>
<gene>
    <name evidence="1" type="ORF">ACFOE0_17445</name>
</gene>
<dbReference type="RefSeq" id="WP_248933874.1">
    <property type="nucleotide sequence ID" value="NZ_JAKILF010000001.1"/>
</dbReference>
<organism evidence="1 2">
    <name type="scientific">Shewanella submarina</name>
    <dbReference type="NCBI Taxonomy" id="2016376"/>
    <lineage>
        <taxon>Bacteria</taxon>
        <taxon>Pseudomonadati</taxon>
        <taxon>Pseudomonadota</taxon>
        <taxon>Gammaproteobacteria</taxon>
        <taxon>Alteromonadales</taxon>
        <taxon>Shewanellaceae</taxon>
        <taxon>Shewanella</taxon>
    </lineage>
</organism>
<reference evidence="2" key="1">
    <citation type="journal article" date="2019" name="Int. J. Syst. Evol. Microbiol.">
        <title>The Global Catalogue of Microorganisms (GCM) 10K type strain sequencing project: providing services to taxonomists for standard genome sequencing and annotation.</title>
        <authorList>
            <consortium name="The Broad Institute Genomics Platform"/>
            <consortium name="The Broad Institute Genome Sequencing Center for Infectious Disease"/>
            <person name="Wu L."/>
            <person name="Ma J."/>
        </authorList>
    </citation>
    <scope>NUCLEOTIDE SEQUENCE [LARGE SCALE GENOMIC DNA]</scope>
    <source>
        <strain evidence="2">KCTC 52277</strain>
    </source>
</reference>
<dbReference type="EMBL" id="JBHRTD010000018">
    <property type="protein sequence ID" value="MFC3139945.1"/>
    <property type="molecule type" value="Genomic_DNA"/>
</dbReference>
<comment type="caution">
    <text evidence="1">The sequence shown here is derived from an EMBL/GenBank/DDBJ whole genome shotgun (WGS) entry which is preliminary data.</text>
</comment>
<dbReference type="Proteomes" id="UP001595621">
    <property type="component" value="Unassembled WGS sequence"/>
</dbReference>
<sequence>MKDEGRMLRTGGAGFWGLLLLLLTAWPASAEIEHISLNKLQFLQGESVKMRINLVAEPKDLRRLEFVLWQESGPEKLMVQRLSPYLVELMGFEKVVDPNAYIMVRVYLINRWEPMTRIALFNELDALPDYSQTAPAGQKPIPAQNKNDQLGSGSDLIAANCTIDYQPAETLWRIGTRYAKTWNTHVYGAILAIFDANKSAFYKNNIKYLKSGAKLKCPAQGAWNSYGSKAEAEQIFEQLSSAN</sequence>
<name>A0ABV7GIV1_9GAMM</name>
<evidence type="ECO:0000313" key="1">
    <source>
        <dbReference type="EMBL" id="MFC3139945.1"/>
    </source>
</evidence>
<accession>A0ABV7GIV1</accession>